<dbReference type="GO" id="GO:0008270">
    <property type="term" value="F:zinc ion binding"/>
    <property type="evidence" value="ECO:0007669"/>
    <property type="project" value="InterPro"/>
</dbReference>
<proteinExistence type="predicted"/>
<sequence length="304" mass="35207">MNYQNIMSQIITTAIEKRGQPENYSKGRKKMSRPGLHLHHIIPVSMGGSDDGSNIVIVTPREHFIIHWMLHRIYGGKMTVAFRMMIDGKYTTYRKINSKLYEKLVTEGIEQRTADESWRKKNAEAVRRTVKTQSWIESNKHALEKMHNDPQAKANHAKAMRERSQDPKWIAMHKEHLKNMHASESYRENHRIAMEKLRTCEKFQAGAKERGARLKDSNVWKEAIRKSSMKKRKPVIGINLNDGAIACFVGSQESNAAGFSDSKITCVVKGKRPTHKGHTWRYATYEEVEQYRPGHEWLELNKPT</sequence>
<dbReference type="EMBL" id="JAAGAX010000191">
    <property type="protein sequence ID" value="KAF2282465.1"/>
    <property type="molecule type" value="Genomic_DNA"/>
</dbReference>
<dbReference type="InterPro" id="IPR003615">
    <property type="entry name" value="HNH_nuc"/>
</dbReference>
<organism evidence="2 3">
    <name type="scientific">Hevea brasiliensis</name>
    <name type="common">Para rubber tree</name>
    <name type="synonym">Siphonia brasiliensis</name>
    <dbReference type="NCBI Taxonomy" id="3981"/>
    <lineage>
        <taxon>Eukaryota</taxon>
        <taxon>Viridiplantae</taxon>
        <taxon>Streptophyta</taxon>
        <taxon>Embryophyta</taxon>
        <taxon>Tracheophyta</taxon>
        <taxon>Spermatophyta</taxon>
        <taxon>Magnoliopsida</taxon>
        <taxon>eudicotyledons</taxon>
        <taxon>Gunneridae</taxon>
        <taxon>Pentapetalae</taxon>
        <taxon>rosids</taxon>
        <taxon>fabids</taxon>
        <taxon>Malpighiales</taxon>
        <taxon>Euphorbiaceae</taxon>
        <taxon>Crotonoideae</taxon>
        <taxon>Micrandreae</taxon>
        <taxon>Hevea</taxon>
    </lineage>
</organism>
<dbReference type="GO" id="GO:0003676">
    <property type="term" value="F:nucleic acid binding"/>
    <property type="evidence" value="ECO:0007669"/>
    <property type="project" value="InterPro"/>
</dbReference>
<reference evidence="2 3" key="1">
    <citation type="journal article" date="2020" name="Mol. Plant">
        <title>The Chromosome-Based Rubber Tree Genome Provides New Insights into Spurge Genome Evolution and Rubber Biosynthesis.</title>
        <authorList>
            <person name="Liu J."/>
            <person name="Shi C."/>
            <person name="Shi C.C."/>
            <person name="Li W."/>
            <person name="Zhang Q.J."/>
            <person name="Zhang Y."/>
            <person name="Li K."/>
            <person name="Lu H.F."/>
            <person name="Shi C."/>
            <person name="Zhu S.T."/>
            <person name="Xiao Z.Y."/>
            <person name="Nan H."/>
            <person name="Yue Y."/>
            <person name="Zhu X.G."/>
            <person name="Wu Y."/>
            <person name="Hong X.N."/>
            <person name="Fan G.Y."/>
            <person name="Tong Y."/>
            <person name="Zhang D."/>
            <person name="Mao C.L."/>
            <person name="Liu Y.L."/>
            <person name="Hao S.J."/>
            <person name="Liu W.Q."/>
            <person name="Lv M.Q."/>
            <person name="Zhang H.B."/>
            <person name="Liu Y."/>
            <person name="Hu-Tang G.R."/>
            <person name="Wang J.P."/>
            <person name="Wang J.H."/>
            <person name="Sun Y.H."/>
            <person name="Ni S.B."/>
            <person name="Chen W.B."/>
            <person name="Zhang X.C."/>
            <person name="Jiao Y.N."/>
            <person name="Eichler E.E."/>
            <person name="Li G.H."/>
            <person name="Liu X."/>
            <person name="Gao L.Z."/>
        </authorList>
    </citation>
    <scope>NUCLEOTIDE SEQUENCE [LARGE SCALE GENOMIC DNA]</scope>
    <source>
        <strain evidence="3">cv. GT1</strain>
        <tissue evidence="2">Leaf</tissue>
    </source>
</reference>
<protein>
    <recommendedName>
        <fullName evidence="1">HNH nuclease domain-containing protein</fullName>
    </recommendedName>
</protein>
<dbReference type="Pfam" id="PF01844">
    <property type="entry name" value="HNH"/>
    <property type="match status" value="1"/>
</dbReference>
<accession>A0A6A6K1Y5</accession>
<dbReference type="InterPro" id="IPR002711">
    <property type="entry name" value="HNH"/>
</dbReference>
<evidence type="ECO:0000313" key="2">
    <source>
        <dbReference type="EMBL" id="KAF2282465.1"/>
    </source>
</evidence>
<name>A0A6A6K1Y5_HEVBR</name>
<comment type="caution">
    <text evidence="2">The sequence shown here is derived from an EMBL/GenBank/DDBJ whole genome shotgun (WGS) entry which is preliminary data.</text>
</comment>
<dbReference type="InterPro" id="IPR036388">
    <property type="entry name" value="WH-like_DNA-bd_sf"/>
</dbReference>
<evidence type="ECO:0000259" key="1">
    <source>
        <dbReference type="SMART" id="SM00507"/>
    </source>
</evidence>
<gene>
    <name evidence="2" type="ORF">GH714_044071</name>
</gene>
<dbReference type="AlphaFoldDB" id="A0A6A6K1Y5"/>
<dbReference type="Proteomes" id="UP000467840">
    <property type="component" value="Unassembled WGS sequence"/>
</dbReference>
<feature type="domain" description="HNH nuclease" evidence="1">
    <location>
        <begin position="10"/>
        <end position="64"/>
    </location>
</feature>
<dbReference type="CDD" id="cd00085">
    <property type="entry name" value="HNHc"/>
    <property type="match status" value="1"/>
</dbReference>
<evidence type="ECO:0000313" key="3">
    <source>
        <dbReference type="Proteomes" id="UP000467840"/>
    </source>
</evidence>
<dbReference type="GO" id="GO:0004519">
    <property type="term" value="F:endonuclease activity"/>
    <property type="evidence" value="ECO:0007669"/>
    <property type="project" value="InterPro"/>
</dbReference>
<keyword evidence="3" id="KW-1185">Reference proteome</keyword>
<dbReference type="SMART" id="SM00507">
    <property type="entry name" value="HNHc"/>
    <property type="match status" value="1"/>
</dbReference>
<dbReference type="Gene3D" id="1.10.10.10">
    <property type="entry name" value="Winged helix-like DNA-binding domain superfamily/Winged helix DNA-binding domain"/>
    <property type="match status" value="1"/>
</dbReference>